<reference evidence="1" key="2">
    <citation type="journal article" date="2015" name="Fish Shellfish Immunol.">
        <title>Early steps in the European eel (Anguilla anguilla)-Vibrio vulnificus interaction in the gills: Role of the RtxA13 toxin.</title>
        <authorList>
            <person name="Callol A."/>
            <person name="Pajuelo D."/>
            <person name="Ebbesson L."/>
            <person name="Teles M."/>
            <person name="MacKenzie S."/>
            <person name="Amaro C."/>
        </authorList>
    </citation>
    <scope>NUCLEOTIDE SEQUENCE</scope>
</reference>
<protein>
    <submittedName>
        <fullName evidence="1">Uncharacterized protein</fullName>
    </submittedName>
</protein>
<evidence type="ECO:0000313" key="1">
    <source>
        <dbReference type="EMBL" id="JAH43322.1"/>
    </source>
</evidence>
<proteinExistence type="predicted"/>
<reference evidence="1" key="1">
    <citation type="submission" date="2014-11" db="EMBL/GenBank/DDBJ databases">
        <authorList>
            <person name="Amaro Gonzalez C."/>
        </authorList>
    </citation>
    <scope>NUCLEOTIDE SEQUENCE</scope>
</reference>
<accession>A0A0E9SQ09</accession>
<sequence>MNRAAWHAGSFF</sequence>
<name>A0A0E9SQ09_ANGAN</name>
<organism evidence="1">
    <name type="scientific">Anguilla anguilla</name>
    <name type="common">European freshwater eel</name>
    <name type="synonym">Muraena anguilla</name>
    <dbReference type="NCBI Taxonomy" id="7936"/>
    <lineage>
        <taxon>Eukaryota</taxon>
        <taxon>Metazoa</taxon>
        <taxon>Chordata</taxon>
        <taxon>Craniata</taxon>
        <taxon>Vertebrata</taxon>
        <taxon>Euteleostomi</taxon>
        <taxon>Actinopterygii</taxon>
        <taxon>Neopterygii</taxon>
        <taxon>Teleostei</taxon>
        <taxon>Anguilliformes</taxon>
        <taxon>Anguillidae</taxon>
        <taxon>Anguilla</taxon>
    </lineage>
</organism>
<dbReference type="EMBL" id="GBXM01065255">
    <property type="protein sequence ID" value="JAH43322.1"/>
    <property type="molecule type" value="Transcribed_RNA"/>
</dbReference>